<evidence type="ECO:0000256" key="7">
    <source>
        <dbReference type="ARBA" id="ARBA00023033"/>
    </source>
</evidence>
<keyword evidence="3" id="KW-0349">Heme</keyword>
<sequence length="45" mass="4937">LHSFDWRLPDGEDKVDMSETFGLALPKAVPLRALVTPRLAPAAYA</sequence>
<dbReference type="PANTHER" id="PTHR47944">
    <property type="entry name" value="CYTOCHROME P450 98A9"/>
    <property type="match status" value="1"/>
</dbReference>
<accession>A0A0P0VXS5</accession>
<keyword evidence="6" id="KW-0408">Iron</keyword>
<evidence type="ECO:0000256" key="5">
    <source>
        <dbReference type="ARBA" id="ARBA00023002"/>
    </source>
</evidence>
<evidence type="ECO:0000313" key="8">
    <source>
        <dbReference type="EMBL" id="BAF12097.1"/>
    </source>
</evidence>
<dbReference type="PANTHER" id="PTHR47944:SF18">
    <property type="entry name" value="FLAVONOID 3'-MONOOXYGENASE"/>
    <property type="match status" value="1"/>
</dbReference>
<comment type="similarity">
    <text evidence="2">Belongs to the cytochrome P450 family.</text>
</comment>
<evidence type="ECO:0000256" key="6">
    <source>
        <dbReference type="ARBA" id="ARBA00023004"/>
    </source>
</evidence>
<dbReference type="GO" id="GO:0046872">
    <property type="term" value="F:metal ion binding"/>
    <property type="evidence" value="ECO:0007669"/>
    <property type="project" value="UniProtKB-KW"/>
</dbReference>
<dbReference type="SMR" id="A0A0P0VXS5"/>
<gene>
    <name evidence="8" type="ordered locus">Os03g0367200</name>
</gene>
<comment type="cofactor">
    <cofactor evidence="1">
        <name>heme</name>
        <dbReference type="ChEBI" id="CHEBI:30413"/>
    </cofactor>
</comment>
<protein>
    <submittedName>
        <fullName evidence="8">Os03g0367200 protein</fullName>
    </submittedName>
</protein>
<evidence type="ECO:0000256" key="1">
    <source>
        <dbReference type="ARBA" id="ARBA00001971"/>
    </source>
</evidence>
<organism evidence="8 9">
    <name type="scientific">Oryza sativa subsp. japonica</name>
    <name type="common">Rice</name>
    <dbReference type="NCBI Taxonomy" id="39947"/>
    <lineage>
        <taxon>Eukaryota</taxon>
        <taxon>Viridiplantae</taxon>
        <taxon>Streptophyta</taxon>
        <taxon>Embryophyta</taxon>
        <taxon>Tracheophyta</taxon>
        <taxon>Spermatophyta</taxon>
        <taxon>Magnoliopsida</taxon>
        <taxon>Liliopsida</taxon>
        <taxon>Poales</taxon>
        <taxon>Poaceae</taxon>
        <taxon>BOP clade</taxon>
        <taxon>Oryzoideae</taxon>
        <taxon>Oryzeae</taxon>
        <taxon>Oryzinae</taxon>
        <taxon>Oryza</taxon>
        <taxon>Oryza sativa</taxon>
    </lineage>
</organism>
<dbReference type="KEGG" id="dosa:Os03g0367200"/>
<evidence type="ECO:0000313" key="9">
    <source>
        <dbReference type="Proteomes" id="UP000000763"/>
    </source>
</evidence>
<keyword evidence="4" id="KW-0479">Metal-binding</keyword>
<keyword evidence="7" id="KW-0503">Monooxygenase</keyword>
<evidence type="ECO:0000256" key="4">
    <source>
        <dbReference type="ARBA" id="ARBA00022723"/>
    </source>
</evidence>
<feature type="non-terminal residue" evidence="8">
    <location>
        <position position="1"/>
    </location>
</feature>
<proteinExistence type="inferred from homology"/>
<reference evidence="8 9" key="1">
    <citation type="journal article" date="2005" name="Nature">
        <title>The map-based sequence of the rice genome.</title>
        <authorList>
            <consortium name="International rice genome sequencing project (IRGSP)"/>
            <person name="Matsumoto T."/>
            <person name="Wu J."/>
            <person name="Kanamori H."/>
            <person name="Katayose Y."/>
            <person name="Fujisawa M."/>
            <person name="Namiki N."/>
            <person name="Mizuno H."/>
            <person name="Yamamoto K."/>
            <person name="Antonio B.A."/>
            <person name="Baba T."/>
            <person name="Sakata K."/>
            <person name="Nagamura Y."/>
            <person name="Aoki H."/>
            <person name="Arikawa K."/>
            <person name="Arita K."/>
            <person name="Bito T."/>
            <person name="Chiden Y."/>
            <person name="Fujitsuka N."/>
            <person name="Fukunaka R."/>
            <person name="Hamada M."/>
            <person name="Harada C."/>
            <person name="Hayashi A."/>
            <person name="Hijishita S."/>
            <person name="Honda M."/>
            <person name="Hosokawa S."/>
            <person name="Ichikawa Y."/>
            <person name="Idonuma A."/>
            <person name="Iijima M."/>
            <person name="Ikeda M."/>
            <person name="Ikeno M."/>
            <person name="Ito K."/>
            <person name="Ito S."/>
            <person name="Ito T."/>
            <person name="Ito Y."/>
            <person name="Ito Y."/>
            <person name="Iwabuchi A."/>
            <person name="Kamiya K."/>
            <person name="Karasawa W."/>
            <person name="Kurita K."/>
            <person name="Katagiri S."/>
            <person name="Kikuta A."/>
            <person name="Kobayashi H."/>
            <person name="Kobayashi N."/>
            <person name="Machita K."/>
            <person name="Maehara T."/>
            <person name="Masukawa M."/>
            <person name="Mizubayashi T."/>
            <person name="Mukai Y."/>
            <person name="Nagasaki H."/>
            <person name="Nagata Y."/>
            <person name="Naito S."/>
            <person name="Nakashima M."/>
            <person name="Nakama Y."/>
            <person name="Nakamichi Y."/>
            <person name="Nakamura M."/>
            <person name="Meguro A."/>
            <person name="Negishi M."/>
            <person name="Ohta I."/>
            <person name="Ohta T."/>
            <person name="Okamoto M."/>
            <person name="Ono N."/>
            <person name="Saji S."/>
            <person name="Sakaguchi M."/>
            <person name="Sakai K."/>
            <person name="Shibata M."/>
            <person name="Shimokawa T."/>
            <person name="Song J."/>
            <person name="Takazaki Y."/>
            <person name="Terasawa K."/>
            <person name="Tsugane M."/>
            <person name="Tsuji K."/>
            <person name="Ueda S."/>
            <person name="Waki K."/>
            <person name="Yamagata H."/>
            <person name="Yamamoto M."/>
            <person name="Yamamoto S."/>
            <person name="Yamane H."/>
            <person name="Yoshiki S."/>
            <person name="Yoshihara R."/>
            <person name="Yukawa K."/>
            <person name="Zhong H."/>
            <person name="Yano M."/>
            <person name="Yuan Q."/>
            <person name="Ouyang S."/>
            <person name="Liu J."/>
            <person name="Jones K.M."/>
            <person name="Gansberger K."/>
            <person name="Moffat K."/>
            <person name="Hill J."/>
            <person name="Bera J."/>
            <person name="Fadrosh D."/>
            <person name="Jin S."/>
            <person name="Johri S."/>
            <person name="Kim M."/>
            <person name="Overton L."/>
            <person name="Reardon M."/>
            <person name="Tsitrin T."/>
            <person name="Vuong H."/>
            <person name="Weaver B."/>
            <person name="Ciecko A."/>
            <person name="Tallon L."/>
            <person name="Jackson J."/>
            <person name="Pai G."/>
            <person name="Aken S.V."/>
            <person name="Utterback T."/>
            <person name="Reidmuller S."/>
            <person name="Feldblyum T."/>
            <person name="Hsiao J."/>
            <person name="Zismann V."/>
            <person name="Iobst S."/>
            <person name="de Vazeille A.R."/>
            <person name="Buell C.R."/>
            <person name="Ying K."/>
            <person name="Li Y."/>
            <person name="Lu T."/>
            <person name="Huang Y."/>
            <person name="Zhao Q."/>
            <person name="Feng Q."/>
            <person name="Zhang L."/>
            <person name="Zhu J."/>
            <person name="Weng Q."/>
            <person name="Mu J."/>
            <person name="Lu Y."/>
            <person name="Fan D."/>
            <person name="Liu Y."/>
            <person name="Guan J."/>
            <person name="Zhang Y."/>
            <person name="Yu S."/>
            <person name="Liu X."/>
            <person name="Zhang Y."/>
            <person name="Hong G."/>
            <person name="Han B."/>
            <person name="Choisne N."/>
            <person name="Demange N."/>
            <person name="Orjeda G."/>
            <person name="Samain S."/>
            <person name="Cattolico L."/>
            <person name="Pelletier E."/>
            <person name="Couloux A."/>
            <person name="Segurens B."/>
            <person name="Wincker P."/>
            <person name="D'Hont A."/>
            <person name="Scarpelli C."/>
            <person name="Weissenbach J."/>
            <person name="Salanoubat M."/>
            <person name="Quetier F."/>
            <person name="Yu Y."/>
            <person name="Kim H.R."/>
            <person name="Rambo T."/>
            <person name="Currie J."/>
            <person name="Collura K."/>
            <person name="Luo M."/>
            <person name="Yang T."/>
            <person name="Ammiraju J.S.S."/>
            <person name="Engler F."/>
            <person name="Soderlund C."/>
            <person name="Wing R.A."/>
            <person name="Palmer L.E."/>
            <person name="de la Bastide M."/>
            <person name="Spiegel L."/>
            <person name="Nascimento L."/>
            <person name="Zutavern T."/>
            <person name="O'Shaughnessy A."/>
            <person name="Dike S."/>
            <person name="Dedhia N."/>
            <person name="Preston R."/>
            <person name="Balija V."/>
            <person name="McCombie W.R."/>
            <person name="Chow T."/>
            <person name="Chen H."/>
            <person name="Chung M."/>
            <person name="Chen C."/>
            <person name="Shaw J."/>
            <person name="Wu H."/>
            <person name="Hsiao K."/>
            <person name="Chao Y."/>
            <person name="Chu M."/>
            <person name="Cheng C."/>
            <person name="Hour A."/>
            <person name="Lee P."/>
            <person name="Lin S."/>
            <person name="Lin Y."/>
            <person name="Liou J."/>
            <person name="Liu S."/>
            <person name="Hsing Y."/>
            <person name="Raghuvanshi S."/>
            <person name="Mohanty A."/>
            <person name="Bharti A.K."/>
            <person name="Gaur A."/>
            <person name="Gupta V."/>
            <person name="Kumar D."/>
            <person name="Ravi V."/>
            <person name="Vij S."/>
            <person name="Kapur A."/>
            <person name="Khurana P."/>
            <person name="Khurana P."/>
            <person name="Khurana J.P."/>
            <person name="Tyagi A.K."/>
            <person name="Gaikwad K."/>
            <person name="Singh A."/>
            <person name="Dalal V."/>
            <person name="Srivastava S."/>
            <person name="Dixit A."/>
            <person name="Pal A.K."/>
            <person name="Ghazi I.A."/>
            <person name="Yadav M."/>
            <person name="Pandit A."/>
            <person name="Bhargava A."/>
            <person name="Sureshbabu K."/>
            <person name="Batra K."/>
            <person name="Sharma T.R."/>
            <person name="Mohapatra T."/>
            <person name="Singh N.K."/>
            <person name="Messing J."/>
            <person name="Nelson A.B."/>
            <person name="Fuks G."/>
            <person name="Kavchok S."/>
            <person name="Keizer G."/>
            <person name="Linton E."/>
            <person name="Llaca V."/>
            <person name="Song R."/>
            <person name="Tanyolac B."/>
            <person name="Young S."/>
            <person name="Ho-Il K."/>
            <person name="Hahn J.H."/>
            <person name="Sangsakoo G."/>
            <person name="Vanavichit A."/>
            <person name="de Mattos Luiz.A.T."/>
            <person name="Zimmer P.D."/>
            <person name="Malone G."/>
            <person name="Dellagostin O."/>
            <person name="de Oliveira A.C."/>
            <person name="Bevan M."/>
            <person name="Bancroft I."/>
            <person name="Minx P."/>
            <person name="Cordum H."/>
            <person name="Wilson R."/>
            <person name="Cheng Z."/>
            <person name="Jin W."/>
            <person name="Jiang J."/>
            <person name="Leong S.A."/>
            <person name="Iwama H."/>
            <person name="Gojobori T."/>
            <person name="Itoh T."/>
            <person name="Niimura Y."/>
            <person name="Fujii Y."/>
            <person name="Habara T."/>
            <person name="Sakai H."/>
            <person name="Sato Y."/>
            <person name="Wilson G."/>
            <person name="Kumar K."/>
            <person name="McCouch S."/>
            <person name="Juretic N."/>
            <person name="Hoen D."/>
            <person name="Wright S."/>
            <person name="Bruskiewich R."/>
            <person name="Bureau T."/>
            <person name="Miyao A."/>
            <person name="Hirochika H."/>
            <person name="Nishikawa T."/>
            <person name="Kadowaki K."/>
            <person name="Sugiura M."/>
            <person name="Burr B."/>
            <person name="Sasaki T."/>
        </authorList>
    </citation>
    <scope>NUCLEOTIDE SEQUENCE [LARGE SCALE GENOMIC DNA]</scope>
    <source>
        <strain evidence="9">cv. Nipponbare</strain>
    </source>
</reference>
<dbReference type="GO" id="GO:0004497">
    <property type="term" value="F:monooxygenase activity"/>
    <property type="evidence" value="ECO:0007669"/>
    <property type="project" value="UniProtKB-KW"/>
</dbReference>
<keyword evidence="5" id="KW-0560">Oxidoreductase</keyword>
<dbReference type="Proteomes" id="UP000000763">
    <property type="component" value="Chromosome 3"/>
</dbReference>
<dbReference type="EMBL" id="AP008209">
    <property type="protein sequence ID" value="BAF12097.1"/>
    <property type="molecule type" value="Genomic_DNA"/>
</dbReference>
<dbReference type="AlphaFoldDB" id="A0A0P0VXS5"/>
<name>A0A0P0VXS5_ORYSJ</name>
<evidence type="ECO:0000256" key="3">
    <source>
        <dbReference type="ARBA" id="ARBA00022617"/>
    </source>
</evidence>
<reference evidence="9" key="2">
    <citation type="journal article" date="2008" name="Nucleic Acids Res.">
        <title>The rice annotation project database (RAP-DB): 2008 update.</title>
        <authorList>
            <consortium name="The rice annotation project (RAP)"/>
        </authorList>
    </citation>
    <scope>GENOME REANNOTATION</scope>
    <source>
        <strain evidence="9">cv. Nipponbare</strain>
    </source>
</reference>
<evidence type="ECO:0000256" key="2">
    <source>
        <dbReference type="ARBA" id="ARBA00010617"/>
    </source>
</evidence>